<evidence type="ECO:0000313" key="2">
    <source>
        <dbReference type="EMBL" id="MPC62172.1"/>
    </source>
</evidence>
<evidence type="ECO:0000313" key="3">
    <source>
        <dbReference type="Proteomes" id="UP000324222"/>
    </source>
</evidence>
<keyword evidence="3" id="KW-1185">Reference proteome</keyword>
<sequence>MLHVCYFFQSNCQEYNLARWNRRGDSSRLTTEPMKIIRPSQVQEGRQSQSIMISSFLKHQPLSKPSLLVIEGTASSQQCIIAFEASADHECAFNAQPQPGTSSSLVPVIEPEQAPPPDQSPEPGPIHDFISTPPPPPAKTQKRMRPASDKKEIFDIQYRQVP</sequence>
<reference evidence="2 3" key="1">
    <citation type="submission" date="2019-05" db="EMBL/GenBank/DDBJ databases">
        <title>Another draft genome of Portunus trituberculatus and its Hox gene families provides insights of decapod evolution.</title>
        <authorList>
            <person name="Jeong J.-H."/>
            <person name="Song I."/>
            <person name="Kim S."/>
            <person name="Choi T."/>
            <person name="Kim D."/>
            <person name="Ryu S."/>
            <person name="Kim W."/>
        </authorList>
    </citation>
    <scope>NUCLEOTIDE SEQUENCE [LARGE SCALE GENOMIC DNA]</scope>
    <source>
        <tissue evidence="2">Muscle</tissue>
    </source>
</reference>
<feature type="compositionally biased region" description="Polar residues" evidence="1">
    <location>
        <begin position="95"/>
        <end position="105"/>
    </location>
</feature>
<dbReference type="AlphaFoldDB" id="A0A5B7GTL4"/>
<gene>
    <name evidence="2" type="ORF">E2C01_056255</name>
</gene>
<feature type="compositionally biased region" description="Pro residues" evidence="1">
    <location>
        <begin position="113"/>
        <end position="124"/>
    </location>
</feature>
<dbReference type="EMBL" id="VSRR010019377">
    <property type="protein sequence ID" value="MPC62172.1"/>
    <property type="molecule type" value="Genomic_DNA"/>
</dbReference>
<feature type="region of interest" description="Disordered" evidence="1">
    <location>
        <begin position="93"/>
        <end position="162"/>
    </location>
</feature>
<organism evidence="2 3">
    <name type="scientific">Portunus trituberculatus</name>
    <name type="common">Swimming crab</name>
    <name type="synonym">Neptunus trituberculatus</name>
    <dbReference type="NCBI Taxonomy" id="210409"/>
    <lineage>
        <taxon>Eukaryota</taxon>
        <taxon>Metazoa</taxon>
        <taxon>Ecdysozoa</taxon>
        <taxon>Arthropoda</taxon>
        <taxon>Crustacea</taxon>
        <taxon>Multicrustacea</taxon>
        <taxon>Malacostraca</taxon>
        <taxon>Eumalacostraca</taxon>
        <taxon>Eucarida</taxon>
        <taxon>Decapoda</taxon>
        <taxon>Pleocyemata</taxon>
        <taxon>Brachyura</taxon>
        <taxon>Eubrachyura</taxon>
        <taxon>Portunoidea</taxon>
        <taxon>Portunidae</taxon>
        <taxon>Portuninae</taxon>
        <taxon>Portunus</taxon>
    </lineage>
</organism>
<dbReference type="Proteomes" id="UP000324222">
    <property type="component" value="Unassembled WGS sequence"/>
</dbReference>
<evidence type="ECO:0000256" key="1">
    <source>
        <dbReference type="SAM" id="MobiDB-lite"/>
    </source>
</evidence>
<comment type="caution">
    <text evidence="2">The sequence shown here is derived from an EMBL/GenBank/DDBJ whole genome shotgun (WGS) entry which is preliminary data.</text>
</comment>
<proteinExistence type="predicted"/>
<accession>A0A5B7GTL4</accession>
<protein>
    <submittedName>
        <fullName evidence="2">Uncharacterized protein</fullName>
    </submittedName>
</protein>
<name>A0A5B7GTL4_PORTR</name>